<accession>A0A834SQR6</accession>
<name>A0A834SQR6_9FABA</name>
<evidence type="ECO:0000313" key="2">
    <source>
        <dbReference type="Proteomes" id="UP000634136"/>
    </source>
</evidence>
<dbReference type="EMBL" id="JAAIUW010000012">
    <property type="protein sequence ID" value="KAF7807746.1"/>
    <property type="molecule type" value="Genomic_DNA"/>
</dbReference>
<gene>
    <name evidence="1" type="ORF">G2W53_039907</name>
</gene>
<keyword evidence="2" id="KW-1185">Reference proteome</keyword>
<dbReference type="Proteomes" id="UP000634136">
    <property type="component" value="Unassembled WGS sequence"/>
</dbReference>
<reference evidence="1" key="1">
    <citation type="submission" date="2020-09" db="EMBL/GenBank/DDBJ databases">
        <title>Genome-Enabled Discovery of Anthraquinone Biosynthesis in Senna tora.</title>
        <authorList>
            <person name="Kang S.-H."/>
            <person name="Pandey R.P."/>
            <person name="Lee C.-M."/>
            <person name="Sim J.-S."/>
            <person name="Jeong J.-T."/>
            <person name="Choi B.-S."/>
            <person name="Jung M."/>
            <person name="Ginzburg D."/>
            <person name="Zhao K."/>
            <person name="Won S.Y."/>
            <person name="Oh T.-J."/>
            <person name="Yu Y."/>
            <person name="Kim N.-H."/>
            <person name="Lee O.R."/>
            <person name="Lee T.-H."/>
            <person name="Bashyal P."/>
            <person name="Kim T.-S."/>
            <person name="Lee W.-H."/>
            <person name="Kawkins C."/>
            <person name="Kim C.-K."/>
            <person name="Kim J.S."/>
            <person name="Ahn B.O."/>
            <person name="Rhee S.Y."/>
            <person name="Sohng J.K."/>
        </authorList>
    </citation>
    <scope>NUCLEOTIDE SEQUENCE</scope>
    <source>
        <tissue evidence="1">Leaf</tissue>
    </source>
</reference>
<evidence type="ECO:0000313" key="1">
    <source>
        <dbReference type="EMBL" id="KAF7807746.1"/>
    </source>
</evidence>
<organism evidence="1 2">
    <name type="scientific">Senna tora</name>
    <dbReference type="NCBI Taxonomy" id="362788"/>
    <lineage>
        <taxon>Eukaryota</taxon>
        <taxon>Viridiplantae</taxon>
        <taxon>Streptophyta</taxon>
        <taxon>Embryophyta</taxon>
        <taxon>Tracheophyta</taxon>
        <taxon>Spermatophyta</taxon>
        <taxon>Magnoliopsida</taxon>
        <taxon>eudicotyledons</taxon>
        <taxon>Gunneridae</taxon>
        <taxon>Pentapetalae</taxon>
        <taxon>rosids</taxon>
        <taxon>fabids</taxon>
        <taxon>Fabales</taxon>
        <taxon>Fabaceae</taxon>
        <taxon>Caesalpinioideae</taxon>
        <taxon>Cassia clade</taxon>
        <taxon>Senna</taxon>
    </lineage>
</organism>
<proteinExistence type="predicted"/>
<dbReference type="AlphaFoldDB" id="A0A834SQR6"/>
<comment type="caution">
    <text evidence="1">The sequence shown here is derived from an EMBL/GenBank/DDBJ whole genome shotgun (WGS) entry which is preliminary data.</text>
</comment>
<sequence>MTFLAKRSQPKKSRSRPLRKSRAFGLQPFPYGSRILEAVRVLYFLLRGRDLNYMGHDKSAIIPTLSVLLLFVSLGIHWGCDLKPLVRDLSVIRPYIPLCSVVLFFGVNGSRPPVLSSPLTEARVR</sequence>
<protein>
    <submittedName>
        <fullName evidence="1">Uncharacterized protein</fullName>
    </submittedName>
</protein>